<protein>
    <submittedName>
        <fullName evidence="1">Uncharacterized protein</fullName>
    </submittedName>
</protein>
<evidence type="ECO:0000313" key="1">
    <source>
        <dbReference type="EMBL" id="SDK89129.1"/>
    </source>
</evidence>
<accession>A0A1G9FL82</accession>
<reference evidence="1 2" key="1">
    <citation type="submission" date="2016-10" db="EMBL/GenBank/DDBJ databases">
        <authorList>
            <person name="de Groot N.N."/>
        </authorList>
    </citation>
    <scope>NUCLEOTIDE SEQUENCE [LARGE SCALE GENOMIC DNA]</scope>
    <source>
        <strain evidence="1 2">CGMCC 1.5382</strain>
    </source>
</reference>
<dbReference type="STRING" id="386301.SAMN05216282_1175"/>
<keyword evidence="2" id="KW-1185">Reference proteome</keyword>
<proteinExistence type="predicted"/>
<gene>
    <name evidence="1" type="ORF">SAMN05216282_1175</name>
</gene>
<evidence type="ECO:0000313" key="2">
    <source>
        <dbReference type="Proteomes" id="UP000198701"/>
    </source>
</evidence>
<dbReference type="Proteomes" id="UP000198701">
    <property type="component" value="Unassembled WGS sequence"/>
</dbReference>
<dbReference type="RefSeq" id="WP_166784385.1">
    <property type="nucleotide sequence ID" value="NZ_FNFU01000017.1"/>
</dbReference>
<dbReference type="EMBL" id="FNFU01000017">
    <property type="protein sequence ID" value="SDK89129.1"/>
    <property type="molecule type" value="Genomic_DNA"/>
</dbReference>
<sequence>MNTEDQTPLDDALVSTLAVIEAQPLEARAAAYVQLHEHLRERLEGGDVPAQVAG</sequence>
<name>A0A1G9FL82_9MICO</name>
<organism evidence="1 2">
    <name type="scientific">Cryobacterium psychrotolerans</name>
    <dbReference type="NCBI Taxonomy" id="386301"/>
    <lineage>
        <taxon>Bacteria</taxon>
        <taxon>Bacillati</taxon>
        <taxon>Actinomycetota</taxon>
        <taxon>Actinomycetes</taxon>
        <taxon>Micrococcales</taxon>
        <taxon>Microbacteriaceae</taxon>
        <taxon>Cryobacterium</taxon>
    </lineage>
</organism>
<dbReference type="AlphaFoldDB" id="A0A1G9FL82"/>